<evidence type="ECO:0000256" key="2">
    <source>
        <dbReference type="ARBA" id="ARBA00023015"/>
    </source>
</evidence>
<dbReference type="PANTHER" id="PTHR43133">
    <property type="entry name" value="RNA POLYMERASE ECF-TYPE SIGMA FACTO"/>
    <property type="match status" value="1"/>
</dbReference>
<evidence type="ECO:0000256" key="1">
    <source>
        <dbReference type="ARBA" id="ARBA00010641"/>
    </source>
</evidence>
<dbReference type="Pfam" id="PF04542">
    <property type="entry name" value="Sigma70_r2"/>
    <property type="match status" value="1"/>
</dbReference>
<evidence type="ECO:0000313" key="9">
    <source>
        <dbReference type="Proteomes" id="UP001501207"/>
    </source>
</evidence>
<evidence type="ECO:0000256" key="4">
    <source>
        <dbReference type="ARBA" id="ARBA00023125"/>
    </source>
</evidence>
<proteinExistence type="inferred from homology"/>
<comment type="caution">
    <text evidence="8">The sequence shown here is derived from an EMBL/GenBank/DDBJ whole genome shotgun (WGS) entry which is preliminary data.</text>
</comment>
<dbReference type="InterPro" id="IPR014284">
    <property type="entry name" value="RNA_pol_sigma-70_dom"/>
</dbReference>
<keyword evidence="4" id="KW-0238">DNA-binding</keyword>
<feature type="domain" description="RNA polymerase sigma-70 region 2" evidence="6">
    <location>
        <begin position="10"/>
        <end position="75"/>
    </location>
</feature>
<keyword evidence="9" id="KW-1185">Reference proteome</keyword>
<keyword evidence="5" id="KW-0804">Transcription</keyword>
<organism evidence="8 9">
    <name type="scientific">Compostibacter hankyongensis</name>
    <dbReference type="NCBI Taxonomy" id="1007089"/>
    <lineage>
        <taxon>Bacteria</taxon>
        <taxon>Pseudomonadati</taxon>
        <taxon>Bacteroidota</taxon>
        <taxon>Chitinophagia</taxon>
        <taxon>Chitinophagales</taxon>
        <taxon>Chitinophagaceae</taxon>
        <taxon>Compostibacter</taxon>
    </lineage>
</organism>
<evidence type="ECO:0000259" key="6">
    <source>
        <dbReference type="Pfam" id="PF04542"/>
    </source>
</evidence>
<dbReference type="CDD" id="cd06171">
    <property type="entry name" value="Sigma70_r4"/>
    <property type="match status" value="1"/>
</dbReference>
<evidence type="ECO:0000256" key="3">
    <source>
        <dbReference type="ARBA" id="ARBA00023082"/>
    </source>
</evidence>
<gene>
    <name evidence="8" type="ORF">GCM10023143_29730</name>
</gene>
<dbReference type="EMBL" id="BAABFN010000020">
    <property type="protein sequence ID" value="GAA4317573.1"/>
    <property type="molecule type" value="Genomic_DNA"/>
</dbReference>
<reference evidence="9" key="1">
    <citation type="journal article" date="2019" name="Int. J. Syst. Evol. Microbiol.">
        <title>The Global Catalogue of Microorganisms (GCM) 10K type strain sequencing project: providing services to taxonomists for standard genome sequencing and annotation.</title>
        <authorList>
            <consortium name="The Broad Institute Genomics Platform"/>
            <consortium name="The Broad Institute Genome Sequencing Center for Infectious Disease"/>
            <person name="Wu L."/>
            <person name="Ma J."/>
        </authorList>
    </citation>
    <scope>NUCLEOTIDE SEQUENCE [LARGE SCALE GENOMIC DNA]</scope>
    <source>
        <strain evidence="9">JCM 17664</strain>
    </source>
</reference>
<sequence length="160" mass="18718">MTEQEYNRCVDQYADPLYRFILKNLGHAEDARDIVQNSFEILWVNHRTLETGKAKSWLFTVGYRNMIDHLRKRRRVSLTEALPESGVHEEPRYALRSVLERGLSRLGTVQRSLVLLKDYEGYSYEEIGKITGLNASQVKVYLHRARIALKQFMVSMENVL</sequence>
<evidence type="ECO:0000259" key="7">
    <source>
        <dbReference type="Pfam" id="PF08281"/>
    </source>
</evidence>
<name>A0ABP8G4Y5_9BACT</name>
<dbReference type="InterPro" id="IPR007627">
    <property type="entry name" value="RNA_pol_sigma70_r2"/>
</dbReference>
<dbReference type="RefSeq" id="WP_344980743.1">
    <property type="nucleotide sequence ID" value="NZ_BAABFN010000020.1"/>
</dbReference>
<comment type="similarity">
    <text evidence="1">Belongs to the sigma-70 factor family. ECF subfamily.</text>
</comment>
<dbReference type="NCBIfam" id="TIGR02937">
    <property type="entry name" value="sigma70-ECF"/>
    <property type="match status" value="1"/>
</dbReference>
<dbReference type="SUPFAM" id="SSF88659">
    <property type="entry name" value="Sigma3 and sigma4 domains of RNA polymerase sigma factors"/>
    <property type="match status" value="1"/>
</dbReference>
<dbReference type="Gene3D" id="1.10.10.10">
    <property type="entry name" value="Winged helix-like DNA-binding domain superfamily/Winged helix DNA-binding domain"/>
    <property type="match status" value="1"/>
</dbReference>
<evidence type="ECO:0000313" key="8">
    <source>
        <dbReference type="EMBL" id="GAA4317573.1"/>
    </source>
</evidence>
<dbReference type="InterPro" id="IPR036388">
    <property type="entry name" value="WH-like_DNA-bd_sf"/>
</dbReference>
<keyword evidence="2" id="KW-0805">Transcription regulation</keyword>
<evidence type="ECO:0000256" key="5">
    <source>
        <dbReference type="ARBA" id="ARBA00023163"/>
    </source>
</evidence>
<dbReference type="InterPro" id="IPR039425">
    <property type="entry name" value="RNA_pol_sigma-70-like"/>
</dbReference>
<dbReference type="InterPro" id="IPR013324">
    <property type="entry name" value="RNA_pol_sigma_r3/r4-like"/>
</dbReference>
<protein>
    <submittedName>
        <fullName evidence="8">Sigma-70 family RNA polymerase sigma factor</fullName>
    </submittedName>
</protein>
<accession>A0ABP8G4Y5</accession>
<dbReference type="Proteomes" id="UP001501207">
    <property type="component" value="Unassembled WGS sequence"/>
</dbReference>
<dbReference type="Pfam" id="PF08281">
    <property type="entry name" value="Sigma70_r4_2"/>
    <property type="match status" value="1"/>
</dbReference>
<dbReference type="PANTHER" id="PTHR43133:SF8">
    <property type="entry name" value="RNA POLYMERASE SIGMA FACTOR HI_1459-RELATED"/>
    <property type="match status" value="1"/>
</dbReference>
<dbReference type="Gene3D" id="1.10.1740.10">
    <property type="match status" value="1"/>
</dbReference>
<feature type="domain" description="RNA polymerase sigma factor 70 region 4 type 2" evidence="7">
    <location>
        <begin position="99"/>
        <end position="149"/>
    </location>
</feature>
<dbReference type="InterPro" id="IPR013249">
    <property type="entry name" value="RNA_pol_sigma70_r4_t2"/>
</dbReference>
<dbReference type="InterPro" id="IPR013325">
    <property type="entry name" value="RNA_pol_sigma_r2"/>
</dbReference>
<dbReference type="SUPFAM" id="SSF88946">
    <property type="entry name" value="Sigma2 domain of RNA polymerase sigma factors"/>
    <property type="match status" value="1"/>
</dbReference>
<keyword evidence="3" id="KW-0731">Sigma factor</keyword>